<dbReference type="PANTHER" id="PTHR33463">
    <property type="entry name" value="NB-ARC DOMAIN-CONTAINING PROTEIN-RELATED"/>
    <property type="match status" value="1"/>
</dbReference>
<dbReference type="InterPro" id="IPR058922">
    <property type="entry name" value="WHD_DRP"/>
</dbReference>
<keyword evidence="3" id="KW-0677">Repeat</keyword>
<dbReference type="Pfam" id="PF23247">
    <property type="entry name" value="LRR_RPS2"/>
    <property type="match status" value="1"/>
</dbReference>
<comment type="caution">
    <text evidence="10">The sequence shown here is derived from an EMBL/GenBank/DDBJ whole genome shotgun (WGS) entry which is preliminary data.</text>
</comment>
<keyword evidence="6" id="KW-0067">ATP-binding</keyword>
<dbReference type="SUPFAM" id="SSF52058">
    <property type="entry name" value="L domain-like"/>
    <property type="match status" value="1"/>
</dbReference>
<sequence>MAENMLSGIGGGAYQDVREAVTTTGGKILDVKNLKKNYKKLMKEAEELWGLRDYIEKEASRIEIKPATREWITKVDILKTRVNGLETEYNDGKRKRWRLDRFWSNANFSEDLETKRQQVLSLLEEGNIHKGFLKDELPNSVWTKNAPEIDEKSSLGKIVGDVLNHLKDKKVTRIGIWGTVGTGKTTIMKHLNDNEKIASMFEIVIWVSVSKEWSIEKLQEAIMQRLELDAERTINIEKNAQIISRGLNEKKCLILLDEVWRTIDLHEVMGIDNKHNHSKVVLASIYQGICINMETVVQIEVKPLSPPDAWNMFRKKVGDVISSSLIEPTARLVVQECHGLPLLIDRVAKTFKKKQRDFTLWNDGLESLQRWDSDRVEGIEEVLERLEVCYEDLKDEEKDCFLHGVLYPEESMIYVDYLLECWRAEGSILHAEEFRKARVRGHAILHELMGVSFLEKTEKRKYVKMNKVLRSLALKISLQKDYKYLAKPREGLQEFPDHEECSQAGKISLMDNRLHTLPETLDCGNLSTLFLQRNKDLSVIPPSFFRSMCRLRVLDLQGTGIAFLPSSISQLVFLRGLYLNWCNRLTEVPSEIEALQHLEVLDIRGSGLNLRQIQSLVWLKCLRISLSNCCIELTEVLDIQRIRINFNPIRIPILLKGLAVSLHNFGKGNHTQEQSGIISRFVSLEELSIDVDSSQQLWETVAEEATEEIAKLNKLTSLRLYFPRVDHLRLFVTKSQVWNSPFTFQLSVGYEDSTHSQIFESLHSPRYNSLKMVNGEGTDPVISEVLGRTHAFGLKNHRGVSSLSDFGITKMNYMLVCLLEGCNEVETIISGGGTMTRVLENLEILYVNNMLTLASVWNGLVPIGSLGQLTTLTLIKCPVMKKIFSNGMIKQLPQLQHLRVEECHQIEEIIMESENDGLEADALPRLMTLVLLDLPTLKSIWIDDSLNWPSLRNIKISTCSMLRKLPFNMENATRLRSIKGQNSWWEALEWTDGGAIKQRLEPFCILN</sequence>
<protein>
    <recommendedName>
        <fullName evidence="12">Disease resistance protein</fullName>
    </recommendedName>
</protein>
<evidence type="ECO:0008006" key="12">
    <source>
        <dbReference type="Google" id="ProtNLM"/>
    </source>
</evidence>
<dbReference type="Pfam" id="PF00931">
    <property type="entry name" value="NB-ARC"/>
    <property type="match status" value="1"/>
</dbReference>
<evidence type="ECO:0000259" key="8">
    <source>
        <dbReference type="Pfam" id="PF23247"/>
    </source>
</evidence>
<dbReference type="PRINTS" id="PR00364">
    <property type="entry name" value="DISEASERSIST"/>
</dbReference>
<feature type="domain" description="NB-ARC" evidence="7">
    <location>
        <begin position="159"/>
        <end position="318"/>
    </location>
</feature>
<dbReference type="Gene3D" id="3.80.10.10">
    <property type="entry name" value="Ribonuclease Inhibitor"/>
    <property type="match status" value="2"/>
</dbReference>
<dbReference type="Gene3D" id="1.10.8.430">
    <property type="entry name" value="Helical domain of apoptotic protease-activating factors"/>
    <property type="match status" value="1"/>
</dbReference>
<evidence type="ECO:0000256" key="5">
    <source>
        <dbReference type="ARBA" id="ARBA00022821"/>
    </source>
</evidence>
<dbReference type="AlphaFoldDB" id="A0AA38ZEQ9"/>
<dbReference type="Gene3D" id="1.10.10.10">
    <property type="entry name" value="Winged helix-like DNA-binding domain superfamily/Winged helix DNA-binding domain"/>
    <property type="match status" value="1"/>
</dbReference>
<name>A0AA38ZEQ9_VITRO</name>
<dbReference type="InterPro" id="IPR027417">
    <property type="entry name" value="P-loop_NTPase"/>
</dbReference>
<evidence type="ECO:0000256" key="4">
    <source>
        <dbReference type="ARBA" id="ARBA00022741"/>
    </source>
</evidence>
<keyword evidence="11" id="KW-1185">Reference proteome</keyword>
<proteinExistence type="inferred from homology"/>
<dbReference type="Proteomes" id="UP001168098">
    <property type="component" value="Unassembled WGS sequence"/>
</dbReference>
<evidence type="ECO:0000313" key="10">
    <source>
        <dbReference type="EMBL" id="KAJ9687690.1"/>
    </source>
</evidence>
<evidence type="ECO:0000256" key="6">
    <source>
        <dbReference type="ARBA" id="ARBA00022840"/>
    </source>
</evidence>
<dbReference type="EMBL" id="JARBHA010000012">
    <property type="protein sequence ID" value="KAJ9687690.1"/>
    <property type="molecule type" value="Genomic_DNA"/>
</dbReference>
<dbReference type="InterPro" id="IPR042197">
    <property type="entry name" value="Apaf_helical"/>
</dbReference>
<evidence type="ECO:0000256" key="2">
    <source>
        <dbReference type="ARBA" id="ARBA00022614"/>
    </source>
</evidence>
<dbReference type="InterPro" id="IPR057135">
    <property type="entry name" value="At4g27190-like_LRR"/>
</dbReference>
<dbReference type="Gene3D" id="3.40.50.300">
    <property type="entry name" value="P-loop containing nucleotide triphosphate hydrolases"/>
    <property type="match status" value="1"/>
</dbReference>
<dbReference type="InterPro" id="IPR050905">
    <property type="entry name" value="Plant_NBS-LRR"/>
</dbReference>
<evidence type="ECO:0000313" key="11">
    <source>
        <dbReference type="Proteomes" id="UP001168098"/>
    </source>
</evidence>
<dbReference type="GO" id="GO:0005524">
    <property type="term" value="F:ATP binding"/>
    <property type="evidence" value="ECO:0007669"/>
    <property type="project" value="UniProtKB-KW"/>
</dbReference>
<accession>A0AA38ZEQ9</accession>
<gene>
    <name evidence="10" type="ORF">PVL29_016251</name>
</gene>
<evidence type="ECO:0000259" key="9">
    <source>
        <dbReference type="Pfam" id="PF23559"/>
    </source>
</evidence>
<dbReference type="GO" id="GO:0006952">
    <property type="term" value="P:defense response"/>
    <property type="evidence" value="ECO:0007669"/>
    <property type="project" value="UniProtKB-KW"/>
</dbReference>
<comment type="similarity">
    <text evidence="1">Belongs to the disease resistance NB-LRR family.</text>
</comment>
<organism evidence="10 11">
    <name type="scientific">Vitis rotundifolia</name>
    <name type="common">Muscadine grape</name>
    <dbReference type="NCBI Taxonomy" id="103349"/>
    <lineage>
        <taxon>Eukaryota</taxon>
        <taxon>Viridiplantae</taxon>
        <taxon>Streptophyta</taxon>
        <taxon>Embryophyta</taxon>
        <taxon>Tracheophyta</taxon>
        <taxon>Spermatophyta</taxon>
        <taxon>Magnoliopsida</taxon>
        <taxon>eudicotyledons</taxon>
        <taxon>Gunneridae</taxon>
        <taxon>Pentapetalae</taxon>
        <taxon>rosids</taxon>
        <taxon>Vitales</taxon>
        <taxon>Vitaceae</taxon>
        <taxon>Viteae</taxon>
        <taxon>Vitis</taxon>
    </lineage>
</organism>
<dbReference type="Pfam" id="PF13855">
    <property type="entry name" value="LRR_8"/>
    <property type="match status" value="1"/>
</dbReference>
<dbReference type="InterPro" id="IPR002182">
    <property type="entry name" value="NB-ARC"/>
</dbReference>
<dbReference type="SUPFAM" id="SSF52540">
    <property type="entry name" value="P-loop containing nucleoside triphosphate hydrolases"/>
    <property type="match status" value="1"/>
</dbReference>
<evidence type="ECO:0000256" key="3">
    <source>
        <dbReference type="ARBA" id="ARBA00022737"/>
    </source>
</evidence>
<dbReference type="InterPro" id="IPR036388">
    <property type="entry name" value="WH-like_DNA-bd_sf"/>
</dbReference>
<dbReference type="GO" id="GO:0043531">
    <property type="term" value="F:ADP binding"/>
    <property type="evidence" value="ECO:0007669"/>
    <property type="project" value="InterPro"/>
</dbReference>
<dbReference type="Pfam" id="PF23559">
    <property type="entry name" value="WHD_DRP"/>
    <property type="match status" value="1"/>
</dbReference>
<evidence type="ECO:0000259" key="7">
    <source>
        <dbReference type="Pfam" id="PF00931"/>
    </source>
</evidence>
<feature type="domain" description="Disease resistance protein At4g27190-like leucine-rich repeats" evidence="8">
    <location>
        <begin position="846"/>
        <end position="972"/>
    </location>
</feature>
<dbReference type="PANTHER" id="PTHR33463:SF209">
    <property type="entry name" value="DISEASE RESISTANCE PROTEIN RPS2-LIKE"/>
    <property type="match status" value="1"/>
</dbReference>
<evidence type="ECO:0000256" key="1">
    <source>
        <dbReference type="ARBA" id="ARBA00008894"/>
    </source>
</evidence>
<keyword evidence="5" id="KW-0611">Plant defense</keyword>
<reference evidence="10 11" key="1">
    <citation type="journal article" date="2023" name="BMC Biotechnol.">
        <title>Vitis rotundifolia cv Carlos genome sequencing.</title>
        <authorList>
            <person name="Huff M."/>
            <person name="Hulse-Kemp A."/>
            <person name="Scheffler B."/>
            <person name="Youngblood R."/>
            <person name="Simpson S."/>
            <person name="Babiker E."/>
            <person name="Staton M."/>
        </authorList>
    </citation>
    <scope>NUCLEOTIDE SEQUENCE [LARGE SCALE GENOMIC DNA]</scope>
    <source>
        <tissue evidence="10">Leaf</tissue>
    </source>
</reference>
<dbReference type="InterPro" id="IPR001611">
    <property type="entry name" value="Leu-rich_rpt"/>
</dbReference>
<keyword evidence="2" id="KW-0433">Leucine-rich repeat</keyword>
<feature type="domain" description="Disease resistance protein winged helix" evidence="9">
    <location>
        <begin position="406"/>
        <end position="473"/>
    </location>
</feature>
<dbReference type="InterPro" id="IPR032675">
    <property type="entry name" value="LRR_dom_sf"/>
</dbReference>
<keyword evidence="4" id="KW-0547">Nucleotide-binding</keyword>